<reference evidence="4 5" key="1">
    <citation type="journal article" date="2018" name="Mol. Biol. Evol.">
        <title>Broad Genomic Sampling Reveals a Smut Pathogenic Ancestry of the Fungal Clade Ustilaginomycotina.</title>
        <authorList>
            <person name="Kijpornyongpan T."/>
            <person name="Mondo S.J."/>
            <person name="Barry K."/>
            <person name="Sandor L."/>
            <person name="Lee J."/>
            <person name="Lipzen A."/>
            <person name="Pangilinan J."/>
            <person name="LaButti K."/>
            <person name="Hainaut M."/>
            <person name="Henrissat B."/>
            <person name="Grigoriev I.V."/>
            <person name="Spatafora J.W."/>
            <person name="Aime M.C."/>
        </authorList>
    </citation>
    <scope>NUCLEOTIDE SEQUENCE [LARGE SCALE GENOMIC DNA]</scope>
    <source>
        <strain evidence="4 5">MCA 4718</strain>
    </source>
</reference>
<evidence type="ECO:0000313" key="4">
    <source>
        <dbReference type="EMBL" id="PWN21962.1"/>
    </source>
</evidence>
<keyword evidence="5" id="KW-1185">Reference proteome</keyword>
<dbReference type="PANTHER" id="PTHR14490:SF5">
    <property type="entry name" value="PROTEIN KRI1 HOMOLOG"/>
    <property type="match status" value="1"/>
</dbReference>
<feature type="region of interest" description="Disordered" evidence="2">
    <location>
        <begin position="699"/>
        <end position="839"/>
    </location>
</feature>
<dbReference type="AlphaFoldDB" id="A0A316U9W5"/>
<dbReference type="EMBL" id="KZ819324">
    <property type="protein sequence ID" value="PWN21962.1"/>
    <property type="molecule type" value="Genomic_DNA"/>
</dbReference>
<accession>A0A316U9W5</accession>
<dbReference type="PANTHER" id="PTHR14490">
    <property type="entry name" value="ZINC FINGER, ZZ TYPE"/>
    <property type="match status" value="1"/>
</dbReference>
<feature type="compositionally biased region" description="Basic residues" evidence="2">
    <location>
        <begin position="549"/>
        <end position="561"/>
    </location>
</feature>
<comment type="similarity">
    <text evidence="1">Belongs to the KRI1 family.</text>
</comment>
<feature type="compositionally biased region" description="Polar residues" evidence="2">
    <location>
        <begin position="412"/>
        <end position="424"/>
    </location>
</feature>
<evidence type="ECO:0000259" key="3">
    <source>
        <dbReference type="Pfam" id="PF12936"/>
    </source>
</evidence>
<dbReference type="GO" id="GO:0005730">
    <property type="term" value="C:nucleolus"/>
    <property type="evidence" value="ECO:0007669"/>
    <property type="project" value="TreeGrafter"/>
</dbReference>
<proteinExistence type="inferred from homology"/>
<feature type="compositionally biased region" description="Basic and acidic residues" evidence="2">
    <location>
        <begin position="703"/>
        <end position="731"/>
    </location>
</feature>
<feature type="compositionally biased region" description="Low complexity" evidence="2">
    <location>
        <begin position="751"/>
        <end position="771"/>
    </location>
</feature>
<organism evidence="4 5">
    <name type="scientific">Pseudomicrostroma glucosiphilum</name>
    <dbReference type="NCBI Taxonomy" id="1684307"/>
    <lineage>
        <taxon>Eukaryota</taxon>
        <taxon>Fungi</taxon>
        <taxon>Dikarya</taxon>
        <taxon>Basidiomycota</taxon>
        <taxon>Ustilaginomycotina</taxon>
        <taxon>Exobasidiomycetes</taxon>
        <taxon>Microstromatales</taxon>
        <taxon>Microstromatales incertae sedis</taxon>
        <taxon>Pseudomicrostroma</taxon>
    </lineage>
</organism>
<feature type="compositionally biased region" description="Acidic residues" evidence="2">
    <location>
        <begin position="342"/>
        <end position="353"/>
    </location>
</feature>
<evidence type="ECO:0000256" key="1">
    <source>
        <dbReference type="ARBA" id="ARBA00007473"/>
    </source>
</evidence>
<dbReference type="Pfam" id="PF12936">
    <property type="entry name" value="Kri1_C"/>
    <property type="match status" value="1"/>
</dbReference>
<dbReference type="Proteomes" id="UP000245942">
    <property type="component" value="Unassembled WGS sequence"/>
</dbReference>
<evidence type="ECO:0000256" key="2">
    <source>
        <dbReference type="SAM" id="MobiDB-lite"/>
    </source>
</evidence>
<feature type="domain" description="Kri1-like C-terminal" evidence="3">
    <location>
        <begin position="636"/>
        <end position="705"/>
    </location>
</feature>
<feature type="region of interest" description="Disordered" evidence="2">
    <location>
        <begin position="1"/>
        <end position="29"/>
    </location>
</feature>
<feature type="compositionally biased region" description="Acidic residues" evidence="2">
    <location>
        <begin position="67"/>
        <end position="91"/>
    </location>
</feature>
<dbReference type="GeneID" id="37013878"/>
<dbReference type="RefSeq" id="XP_025349122.1">
    <property type="nucleotide sequence ID" value="XM_025492144.1"/>
</dbReference>
<evidence type="ECO:0000313" key="5">
    <source>
        <dbReference type="Proteomes" id="UP000245942"/>
    </source>
</evidence>
<name>A0A316U9W5_9BASI</name>
<gene>
    <name evidence="4" type="ORF">BCV69DRAFT_281870</name>
</gene>
<feature type="region of interest" description="Disordered" evidence="2">
    <location>
        <begin position="58"/>
        <end position="98"/>
    </location>
</feature>
<dbReference type="Pfam" id="PF05178">
    <property type="entry name" value="Kri1"/>
    <property type="match status" value="1"/>
</dbReference>
<dbReference type="GO" id="GO:0000447">
    <property type="term" value="P:endonucleolytic cleavage in ITS1 to separate SSU-rRNA from 5.8S rRNA and LSU-rRNA from tricistronic rRNA transcript (SSU-rRNA, 5.8S rRNA, LSU-rRNA)"/>
    <property type="evidence" value="ECO:0007669"/>
    <property type="project" value="TreeGrafter"/>
</dbReference>
<dbReference type="OrthoDB" id="10252032at2759"/>
<dbReference type="InterPro" id="IPR024626">
    <property type="entry name" value="Kri1-like_C"/>
</dbReference>
<feature type="region of interest" description="Disordered" evidence="2">
    <location>
        <begin position="328"/>
        <end position="382"/>
    </location>
</feature>
<feature type="region of interest" description="Disordered" evidence="2">
    <location>
        <begin position="264"/>
        <end position="311"/>
    </location>
</feature>
<feature type="compositionally biased region" description="Basic residues" evidence="2">
    <location>
        <begin position="739"/>
        <end position="750"/>
    </location>
</feature>
<sequence length="839" mass="92885">MDLFPDSDSERDSSSGSTSSTGPKLTVNESYANRFEHNKQRAELHQLEEKYGKRAAEILLGKRSDDAEGSEGSDDDSDESSEDETEDEEGEQVTAEVDAAILRTLAKIRSGDASIYNAEARVFDEEKALAASSALLPKATRAKLNKKVTLADYQRNRLRDLMADSADPALALAEATTSRTREDDMADGDYEGQYQQPLSHVQEQAQLRRQVTQAFHDTDGAGAEEEGDFFTKSKAGGADGDEGDDANSYRRYLLQTLGDEKAQKAVREALRSPAEMAAVESTGVEAAGPSSEPDSAPVKRKSKKIQSEAQQNEDFLMNYVLNRGWLENPQAAPKLGRRSREEAEDESDDDEEESSAKPKRATGSNADTYGRDWDAEAADLDSEASFDSRAEAFEQAFNFRFEAFESGDAPAQVQSYSRNPQNSVRRVEDKRKTEREERKKRKEAEKKARMEELDRMRDIKKGQLRDKLKQLQEAAGSSRIDFDPMALEGDYDPEKHDAMMAAFGDEYYDEEDTSADGLMKPTWDDDDDLDIADILAEEEEEEEAQNTQKGKKEKKQKKKAKQGGDDEDGPIDMDAAFIDGEDGKGVDESKLSKKEQKKLKKKQKALAREGLSEGALDDPSSSRPLPQTDEERKAEAKRLADEYRNLDYEDVVGDLATRFRYTQVPKADYGMTAVEILLANDKDLNDVVGLKHLLPYRKGAGKRPKDLNRKLGEFRRKLDAKAGESGRRQEGEGAEGQVKKRMGKKERQKAKAAAEAEAAAAGAGAESEAGAIVNKGKEVVQERVTNSAEPSGDGPGDEEERVRRRKEKKERKRAEKAAAAAEGDDGAGEPKKKRVKVSS</sequence>
<feature type="compositionally biased region" description="Basic and acidic residues" evidence="2">
    <location>
        <begin position="425"/>
        <end position="470"/>
    </location>
</feature>
<feature type="region of interest" description="Disordered" evidence="2">
    <location>
        <begin position="407"/>
        <end position="636"/>
    </location>
</feature>
<feature type="compositionally biased region" description="Acidic residues" evidence="2">
    <location>
        <begin position="524"/>
        <end position="544"/>
    </location>
</feature>
<feature type="region of interest" description="Disordered" evidence="2">
    <location>
        <begin position="220"/>
        <end position="247"/>
    </location>
</feature>
<protein>
    <recommendedName>
        <fullName evidence="3">Kri1-like C-terminal domain-containing protein</fullName>
    </recommendedName>
</protein>
<feature type="compositionally biased region" description="Basic residues" evidence="2">
    <location>
        <begin position="595"/>
        <end position="605"/>
    </location>
</feature>
<dbReference type="GO" id="GO:0030686">
    <property type="term" value="C:90S preribosome"/>
    <property type="evidence" value="ECO:0007669"/>
    <property type="project" value="TreeGrafter"/>
</dbReference>
<dbReference type="STRING" id="1684307.A0A316U9W5"/>
<feature type="compositionally biased region" description="Basic and acidic residues" evidence="2">
    <location>
        <begin position="581"/>
        <end position="594"/>
    </location>
</feature>
<dbReference type="InterPro" id="IPR018034">
    <property type="entry name" value="Kri1"/>
</dbReference>